<keyword evidence="2" id="KW-0472">Membrane</keyword>
<evidence type="ECO:0000256" key="1">
    <source>
        <dbReference type="SAM" id="MobiDB-lite"/>
    </source>
</evidence>
<dbReference type="AlphaFoldDB" id="A0A0G0EQG9"/>
<dbReference type="Proteomes" id="UP000034492">
    <property type="component" value="Unassembled WGS sequence"/>
</dbReference>
<feature type="compositionally biased region" description="Basic and acidic residues" evidence="1">
    <location>
        <begin position="7"/>
        <end position="42"/>
    </location>
</feature>
<proteinExistence type="predicted"/>
<feature type="region of interest" description="Disordered" evidence="1">
    <location>
        <begin position="1"/>
        <end position="42"/>
    </location>
</feature>
<organism evidence="3 4">
    <name type="scientific">Candidatus Daviesbacteria bacterium GW2011_GWB1_36_5</name>
    <dbReference type="NCBI Taxonomy" id="1618426"/>
    <lineage>
        <taxon>Bacteria</taxon>
        <taxon>Candidatus Daviesiibacteriota</taxon>
    </lineage>
</organism>
<evidence type="ECO:0000256" key="2">
    <source>
        <dbReference type="SAM" id="Phobius"/>
    </source>
</evidence>
<keyword evidence="2" id="KW-0812">Transmembrane</keyword>
<accession>A0A0G0EQG9</accession>
<sequence>MPLPMKKISEHSENSDKQKASDPENQKSDLSEKTDTSGKLSHSEFSDKYKQSLIDKEISTKTFILSHFFLLLISLLAIVGLYYYLYGDASDDWKNMAPLTQAPKSLTLEVNNPDDDSLVFDKNLVISGKTMPGAVLIVTINGADLGFESNKKGDFSKIVTLTSGANTFTITALDSRGGSKTVEKVVYYSEEKI</sequence>
<comment type="caution">
    <text evidence="3">The sequence shown here is derived from an EMBL/GenBank/DDBJ whole genome shotgun (WGS) entry which is preliminary data.</text>
</comment>
<feature type="transmembrane region" description="Helical" evidence="2">
    <location>
        <begin position="63"/>
        <end position="85"/>
    </location>
</feature>
<keyword evidence="2" id="KW-1133">Transmembrane helix</keyword>
<reference evidence="3 4" key="1">
    <citation type="journal article" date="2015" name="Nature">
        <title>rRNA introns, odd ribosomes, and small enigmatic genomes across a large radiation of phyla.</title>
        <authorList>
            <person name="Brown C.T."/>
            <person name="Hug L.A."/>
            <person name="Thomas B.C."/>
            <person name="Sharon I."/>
            <person name="Castelle C.J."/>
            <person name="Singh A."/>
            <person name="Wilkins M.J."/>
            <person name="Williams K.H."/>
            <person name="Banfield J.F."/>
        </authorList>
    </citation>
    <scope>NUCLEOTIDE SEQUENCE [LARGE SCALE GENOMIC DNA]</scope>
</reference>
<gene>
    <name evidence="3" type="ORF">US19_C0038G0009</name>
</gene>
<dbReference type="EMBL" id="LBSA01000038">
    <property type="protein sequence ID" value="KKQ07757.1"/>
    <property type="molecule type" value="Genomic_DNA"/>
</dbReference>
<evidence type="ECO:0008006" key="5">
    <source>
        <dbReference type="Google" id="ProtNLM"/>
    </source>
</evidence>
<evidence type="ECO:0000313" key="3">
    <source>
        <dbReference type="EMBL" id="KKQ07757.1"/>
    </source>
</evidence>
<name>A0A0G0EQG9_9BACT</name>
<evidence type="ECO:0000313" key="4">
    <source>
        <dbReference type="Proteomes" id="UP000034492"/>
    </source>
</evidence>
<dbReference type="Gene3D" id="2.60.40.10">
    <property type="entry name" value="Immunoglobulins"/>
    <property type="match status" value="1"/>
</dbReference>
<dbReference type="InterPro" id="IPR013783">
    <property type="entry name" value="Ig-like_fold"/>
</dbReference>
<protein>
    <recommendedName>
        <fullName evidence="5">Bacillopeptidase F</fullName>
    </recommendedName>
</protein>